<organism evidence="1">
    <name type="scientific">marine sediment metagenome</name>
    <dbReference type="NCBI Taxonomy" id="412755"/>
    <lineage>
        <taxon>unclassified sequences</taxon>
        <taxon>metagenomes</taxon>
        <taxon>ecological metagenomes</taxon>
    </lineage>
</organism>
<feature type="non-terminal residue" evidence="1">
    <location>
        <position position="1"/>
    </location>
</feature>
<feature type="non-terminal residue" evidence="1">
    <location>
        <position position="46"/>
    </location>
</feature>
<protein>
    <submittedName>
        <fullName evidence="1">Uncharacterized protein</fullName>
    </submittedName>
</protein>
<sequence>EKKARSLGISLGEYIRRSIELSCKRGDLSDEDDPFIRDTKTYLKKS</sequence>
<evidence type="ECO:0000313" key="1">
    <source>
        <dbReference type="EMBL" id="GAJ17172.1"/>
    </source>
</evidence>
<gene>
    <name evidence="1" type="ORF">S12H4_63314</name>
</gene>
<accession>X1VG88</accession>
<dbReference type="EMBL" id="BARW01042985">
    <property type="protein sequence ID" value="GAJ17172.1"/>
    <property type="molecule type" value="Genomic_DNA"/>
</dbReference>
<reference evidence="1" key="1">
    <citation type="journal article" date="2014" name="Front. Microbiol.">
        <title>High frequency of phylogenetically diverse reductive dehalogenase-homologous genes in deep subseafloor sedimentary metagenomes.</title>
        <authorList>
            <person name="Kawai M."/>
            <person name="Futagami T."/>
            <person name="Toyoda A."/>
            <person name="Takaki Y."/>
            <person name="Nishi S."/>
            <person name="Hori S."/>
            <person name="Arai W."/>
            <person name="Tsubouchi T."/>
            <person name="Morono Y."/>
            <person name="Uchiyama I."/>
            <person name="Ito T."/>
            <person name="Fujiyama A."/>
            <person name="Inagaki F."/>
            <person name="Takami H."/>
        </authorList>
    </citation>
    <scope>NUCLEOTIDE SEQUENCE</scope>
    <source>
        <strain evidence="1">Expedition CK06-06</strain>
    </source>
</reference>
<name>X1VG88_9ZZZZ</name>
<comment type="caution">
    <text evidence="1">The sequence shown here is derived from an EMBL/GenBank/DDBJ whole genome shotgun (WGS) entry which is preliminary data.</text>
</comment>
<proteinExistence type="predicted"/>
<dbReference type="AlphaFoldDB" id="X1VG88"/>